<protein>
    <submittedName>
        <fullName evidence="2">Uncharacterized protein</fullName>
    </submittedName>
</protein>
<proteinExistence type="predicted"/>
<feature type="region of interest" description="Disordered" evidence="1">
    <location>
        <begin position="346"/>
        <end position="366"/>
    </location>
</feature>
<keyword evidence="3" id="KW-1185">Reference proteome</keyword>
<organism evidence="2 3">
    <name type="scientific">Paludisphaera borealis</name>
    <dbReference type="NCBI Taxonomy" id="1387353"/>
    <lineage>
        <taxon>Bacteria</taxon>
        <taxon>Pseudomonadati</taxon>
        <taxon>Planctomycetota</taxon>
        <taxon>Planctomycetia</taxon>
        <taxon>Isosphaerales</taxon>
        <taxon>Isosphaeraceae</taxon>
        <taxon>Paludisphaera</taxon>
    </lineage>
</organism>
<sequence>MRVALLGWDLEDETVAELGGLGVEVVGFTRWFPDLPAREAHHGWLEVRCPHNIGGSPRDEALAFGVAVVREASTSGLGFDFDVVHALDWRTRPAAGELSARAPGSIVVASHAAGDDDLAEHIGFGPRETPDAWICDHPWGAERLHARITGEPLVFTVPTAHALATQKTPAPEADAEPLATGPCLVLSLGSGTRVSSRTLIRAVRAARERVPGLVVALFDAAGRYGRLKRWLDRSGLASTRWGGMALPTPDLWNAAVAQAAVVGVASRNPVDDPTAHAAWLAGVPVVGLLTDDSDALALALADAVFCPERRDHDVRACAALAGRRLSPESVAADRLRAYLMLLDRKRTAPSPEPTGRPTSADESDAPRTLAFPDLRSRLTLTPVSSREVLASWSVRPDDWRSALQWMGPEAVRAVLTIRLFDVTDVAYDGMNAHSVFDVDLSLSENHRVIAAPYEGRSLAACLGARSQWGYFHPLAHARICHLPREGLAPVSDGRRLRIMPRRTWT</sequence>
<dbReference type="KEGG" id="pbor:BSF38_05237"/>
<dbReference type="AlphaFoldDB" id="A0A1U7CXQ2"/>
<evidence type="ECO:0000313" key="2">
    <source>
        <dbReference type="EMBL" id="APW63663.1"/>
    </source>
</evidence>
<dbReference type="Gene3D" id="3.40.50.2000">
    <property type="entry name" value="Glycogen Phosphorylase B"/>
    <property type="match status" value="2"/>
</dbReference>
<reference evidence="3" key="1">
    <citation type="submission" date="2016-12" db="EMBL/GenBank/DDBJ databases">
        <title>Comparative genomics of four Isosphaeraceae planctomycetes: a common pool of plasmids and glycoside hydrolase genes.</title>
        <authorList>
            <person name="Ivanova A."/>
        </authorList>
    </citation>
    <scope>NUCLEOTIDE SEQUENCE [LARGE SCALE GENOMIC DNA]</scope>
    <source>
        <strain evidence="3">PX4</strain>
    </source>
</reference>
<dbReference type="EMBL" id="CP019082">
    <property type="protein sequence ID" value="APW63663.1"/>
    <property type="molecule type" value="Genomic_DNA"/>
</dbReference>
<name>A0A1U7CXQ2_9BACT</name>
<evidence type="ECO:0000313" key="3">
    <source>
        <dbReference type="Proteomes" id="UP000186309"/>
    </source>
</evidence>
<dbReference type="RefSeq" id="WP_076349980.1">
    <property type="nucleotide sequence ID" value="NZ_CP019082.1"/>
</dbReference>
<gene>
    <name evidence="2" type="ORF">BSF38_05237</name>
</gene>
<dbReference type="Pfam" id="PF16258">
    <property type="entry name" value="DUF4912"/>
    <property type="match status" value="1"/>
</dbReference>
<dbReference type="SUPFAM" id="SSF53756">
    <property type="entry name" value="UDP-Glycosyltransferase/glycogen phosphorylase"/>
    <property type="match status" value="1"/>
</dbReference>
<dbReference type="InterPro" id="IPR032585">
    <property type="entry name" value="DUF4912"/>
</dbReference>
<dbReference type="OrthoDB" id="253320at2"/>
<accession>A0A1U7CXQ2</accession>
<dbReference type="Proteomes" id="UP000186309">
    <property type="component" value="Chromosome"/>
</dbReference>
<evidence type="ECO:0000256" key="1">
    <source>
        <dbReference type="SAM" id="MobiDB-lite"/>
    </source>
</evidence>